<dbReference type="EMBL" id="ML213621">
    <property type="protein sequence ID" value="TFK35519.1"/>
    <property type="molecule type" value="Genomic_DNA"/>
</dbReference>
<evidence type="ECO:0000256" key="3">
    <source>
        <dbReference type="ARBA" id="ARBA00022692"/>
    </source>
</evidence>
<dbReference type="CDD" id="cd04301">
    <property type="entry name" value="NAT_SF"/>
    <property type="match status" value="1"/>
</dbReference>
<evidence type="ECO:0000256" key="9">
    <source>
        <dbReference type="ARBA" id="ARBA00040241"/>
    </source>
</evidence>
<dbReference type="InterPro" id="IPR000182">
    <property type="entry name" value="GNAT_dom"/>
</dbReference>
<dbReference type="GO" id="GO:0016020">
    <property type="term" value="C:membrane"/>
    <property type="evidence" value="ECO:0007669"/>
    <property type="project" value="UniProtKB-SubCell"/>
</dbReference>
<comment type="function">
    <text evidence="7">Probable acetyltransferase.</text>
</comment>
<evidence type="ECO:0000256" key="4">
    <source>
        <dbReference type="ARBA" id="ARBA00022989"/>
    </source>
</evidence>
<dbReference type="STRING" id="68775.A0A5C3LQT2"/>
<dbReference type="Proteomes" id="UP000308652">
    <property type="component" value="Unassembled WGS sequence"/>
</dbReference>
<evidence type="ECO:0000313" key="12">
    <source>
        <dbReference type="EMBL" id="TFK35519.1"/>
    </source>
</evidence>
<name>A0A5C3LQT2_9AGAR</name>
<comment type="similarity">
    <text evidence="8">Belongs to the camello family.</text>
</comment>
<dbReference type="InterPro" id="IPR016181">
    <property type="entry name" value="Acyl_CoA_acyltransferase"/>
</dbReference>
<evidence type="ECO:0000256" key="5">
    <source>
        <dbReference type="ARBA" id="ARBA00023136"/>
    </source>
</evidence>
<evidence type="ECO:0000259" key="11">
    <source>
        <dbReference type="PROSITE" id="PS51186"/>
    </source>
</evidence>
<reference evidence="12 13" key="1">
    <citation type="journal article" date="2019" name="Nat. Ecol. Evol.">
        <title>Megaphylogeny resolves global patterns of mushroom evolution.</title>
        <authorList>
            <person name="Varga T."/>
            <person name="Krizsan K."/>
            <person name="Foldi C."/>
            <person name="Dima B."/>
            <person name="Sanchez-Garcia M."/>
            <person name="Sanchez-Ramirez S."/>
            <person name="Szollosi G.J."/>
            <person name="Szarkandi J.G."/>
            <person name="Papp V."/>
            <person name="Albert L."/>
            <person name="Andreopoulos W."/>
            <person name="Angelini C."/>
            <person name="Antonin V."/>
            <person name="Barry K.W."/>
            <person name="Bougher N.L."/>
            <person name="Buchanan P."/>
            <person name="Buyck B."/>
            <person name="Bense V."/>
            <person name="Catcheside P."/>
            <person name="Chovatia M."/>
            <person name="Cooper J."/>
            <person name="Damon W."/>
            <person name="Desjardin D."/>
            <person name="Finy P."/>
            <person name="Geml J."/>
            <person name="Haridas S."/>
            <person name="Hughes K."/>
            <person name="Justo A."/>
            <person name="Karasinski D."/>
            <person name="Kautmanova I."/>
            <person name="Kiss B."/>
            <person name="Kocsube S."/>
            <person name="Kotiranta H."/>
            <person name="LaButti K.M."/>
            <person name="Lechner B.E."/>
            <person name="Liimatainen K."/>
            <person name="Lipzen A."/>
            <person name="Lukacs Z."/>
            <person name="Mihaltcheva S."/>
            <person name="Morgado L.N."/>
            <person name="Niskanen T."/>
            <person name="Noordeloos M.E."/>
            <person name="Ohm R.A."/>
            <person name="Ortiz-Santana B."/>
            <person name="Ovrebo C."/>
            <person name="Racz N."/>
            <person name="Riley R."/>
            <person name="Savchenko A."/>
            <person name="Shiryaev A."/>
            <person name="Soop K."/>
            <person name="Spirin V."/>
            <person name="Szebenyi C."/>
            <person name="Tomsovsky M."/>
            <person name="Tulloss R.E."/>
            <person name="Uehling J."/>
            <person name="Grigoriev I.V."/>
            <person name="Vagvolgyi C."/>
            <person name="Papp T."/>
            <person name="Martin F.M."/>
            <person name="Miettinen O."/>
            <person name="Hibbett D.S."/>
            <person name="Nagy L.G."/>
        </authorList>
    </citation>
    <scope>NUCLEOTIDE SEQUENCE [LARGE SCALE GENOMIC DNA]</scope>
    <source>
        <strain evidence="12 13">CBS 166.37</strain>
    </source>
</reference>
<dbReference type="GO" id="GO:0008080">
    <property type="term" value="F:N-acetyltransferase activity"/>
    <property type="evidence" value="ECO:0007669"/>
    <property type="project" value="InterPro"/>
</dbReference>
<feature type="domain" description="N-acetyltransferase" evidence="11">
    <location>
        <begin position="169"/>
        <end position="266"/>
    </location>
</feature>
<dbReference type="PANTHER" id="PTHR13947">
    <property type="entry name" value="GNAT FAMILY N-ACETYLTRANSFERASE"/>
    <property type="match status" value="1"/>
</dbReference>
<organism evidence="12 13">
    <name type="scientific">Crucibulum laeve</name>
    <dbReference type="NCBI Taxonomy" id="68775"/>
    <lineage>
        <taxon>Eukaryota</taxon>
        <taxon>Fungi</taxon>
        <taxon>Dikarya</taxon>
        <taxon>Basidiomycota</taxon>
        <taxon>Agaricomycotina</taxon>
        <taxon>Agaricomycetes</taxon>
        <taxon>Agaricomycetidae</taxon>
        <taxon>Agaricales</taxon>
        <taxon>Agaricineae</taxon>
        <taxon>Nidulariaceae</taxon>
        <taxon>Crucibulum</taxon>
    </lineage>
</organism>
<dbReference type="AlphaFoldDB" id="A0A5C3LQT2"/>
<proteinExistence type="inferred from homology"/>
<dbReference type="Pfam" id="PF00583">
    <property type="entry name" value="Acetyltransf_1"/>
    <property type="match status" value="1"/>
</dbReference>
<dbReference type="InterPro" id="IPR050769">
    <property type="entry name" value="NAT_camello-type"/>
</dbReference>
<keyword evidence="2 12" id="KW-0808">Transferase</keyword>
<evidence type="ECO:0000313" key="13">
    <source>
        <dbReference type="Proteomes" id="UP000308652"/>
    </source>
</evidence>
<keyword evidence="13" id="KW-1185">Reference proteome</keyword>
<feature type="transmembrane region" description="Helical" evidence="10">
    <location>
        <begin position="76"/>
        <end position="95"/>
    </location>
</feature>
<feature type="transmembrane region" description="Helical" evidence="10">
    <location>
        <begin position="53"/>
        <end position="69"/>
    </location>
</feature>
<keyword evidence="4 10" id="KW-1133">Transmembrane helix</keyword>
<evidence type="ECO:0000256" key="10">
    <source>
        <dbReference type="SAM" id="Phobius"/>
    </source>
</evidence>
<evidence type="ECO:0000256" key="1">
    <source>
        <dbReference type="ARBA" id="ARBA00004370"/>
    </source>
</evidence>
<protein>
    <recommendedName>
        <fullName evidence="9">Probable N-acetyltransferase 14</fullName>
    </recommendedName>
</protein>
<accession>A0A5C3LQT2</accession>
<keyword evidence="5 10" id="KW-0472">Membrane</keyword>
<dbReference type="PROSITE" id="PS51186">
    <property type="entry name" value="GNAT"/>
    <property type="match status" value="1"/>
</dbReference>
<evidence type="ECO:0000256" key="7">
    <source>
        <dbReference type="ARBA" id="ARBA00037582"/>
    </source>
</evidence>
<dbReference type="PANTHER" id="PTHR13947:SF51">
    <property type="entry name" value="N-ACETYLTRANSFERASE 14-RELATED"/>
    <property type="match status" value="1"/>
</dbReference>
<evidence type="ECO:0000256" key="6">
    <source>
        <dbReference type="ARBA" id="ARBA00023315"/>
    </source>
</evidence>
<keyword evidence="6 12" id="KW-0012">Acyltransferase</keyword>
<comment type="subcellular location">
    <subcellularLocation>
        <location evidence="1">Membrane</location>
    </subcellularLocation>
</comment>
<keyword evidence="3 10" id="KW-0812">Transmembrane</keyword>
<gene>
    <name evidence="12" type="ORF">BDQ12DRAFT_714730</name>
</gene>
<sequence length="272" mass="30516">MASISFHFPSANREPRRNGNQLRVRPYCDSDYNEVRDLFVVAMGTGQHLQRPTTYLTYAIFGVGLAISLKPSRRSLGMALAIGASAAFFGVRWIISKAFRDYCNMCLKSDLADIGNYYMSTHSTSTCKTSPQNLNHPDAEHEDTTFGSMGSGFWVVEDVSNLENTGMKKIVGSIGLDMSTTTDQTVGELRRMAVSPYYRRRGIGTFLLNTLITHARKHALSSVFLSTSSYQEAAIRMYEKYGWTIINKKDASDWTMKVYWIEMNLGLSWGNG</sequence>
<evidence type="ECO:0000256" key="2">
    <source>
        <dbReference type="ARBA" id="ARBA00022679"/>
    </source>
</evidence>
<dbReference type="SUPFAM" id="SSF55729">
    <property type="entry name" value="Acyl-CoA N-acyltransferases (Nat)"/>
    <property type="match status" value="1"/>
</dbReference>
<dbReference type="OrthoDB" id="41532at2759"/>
<dbReference type="Gene3D" id="3.40.630.30">
    <property type="match status" value="1"/>
</dbReference>
<evidence type="ECO:0000256" key="8">
    <source>
        <dbReference type="ARBA" id="ARBA00038470"/>
    </source>
</evidence>